<dbReference type="InterPro" id="IPR050086">
    <property type="entry name" value="MetN_ABC_transporter-like"/>
</dbReference>
<comment type="caution">
    <text evidence="8">The sequence shown here is derived from an EMBL/GenBank/DDBJ whole genome shotgun (WGS) entry which is preliminary data.</text>
</comment>
<organism evidence="8 9">
    <name type="scientific">Brevibacillus thermoruber</name>
    <dbReference type="NCBI Taxonomy" id="33942"/>
    <lineage>
        <taxon>Bacteria</taxon>
        <taxon>Bacillati</taxon>
        <taxon>Bacillota</taxon>
        <taxon>Bacilli</taxon>
        <taxon>Bacillales</taxon>
        <taxon>Paenibacillaceae</taxon>
        <taxon>Brevibacillus</taxon>
    </lineage>
</organism>
<dbReference type="GO" id="GO:0015424">
    <property type="term" value="F:ABC-type amino acid transporter activity"/>
    <property type="evidence" value="ECO:0007669"/>
    <property type="project" value="InterPro"/>
</dbReference>
<keyword evidence="4" id="KW-0547">Nucleotide-binding</keyword>
<dbReference type="PANTHER" id="PTHR43166">
    <property type="entry name" value="AMINO ACID IMPORT ATP-BINDING PROTEIN"/>
    <property type="match status" value="1"/>
</dbReference>
<dbReference type="InterPro" id="IPR003593">
    <property type="entry name" value="AAA+_ATPase"/>
</dbReference>
<keyword evidence="9" id="KW-1185">Reference proteome</keyword>
<dbReference type="RefSeq" id="WP_051188201.1">
    <property type="nucleotide sequence ID" value="NZ_JAPYYP010000008.1"/>
</dbReference>
<accession>A0A9X3Z3D1</accession>
<evidence type="ECO:0000313" key="9">
    <source>
        <dbReference type="Proteomes" id="UP001151071"/>
    </source>
</evidence>
<dbReference type="PANTHER" id="PTHR43166:SF35">
    <property type="entry name" value="L-CYSTINE IMPORT ATP-BINDING PROTEIN TCYN"/>
    <property type="match status" value="1"/>
</dbReference>
<dbReference type="AlphaFoldDB" id="A0A9X3Z3D1"/>
<dbReference type="PROSITE" id="PS50893">
    <property type="entry name" value="ABC_TRANSPORTER_2"/>
    <property type="match status" value="1"/>
</dbReference>
<dbReference type="PROSITE" id="PS00211">
    <property type="entry name" value="ABC_TRANSPORTER_1"/>
    <property type="match status" value="1"/>
</dbReference>
<keyword evidence="3" id="KW-1003">Cell membrane</keyword>
<evidence type="ECO:0000259" key="7">
    <source>
        <dbReference type="PROSITE" id="PS50893"/>
    </source>
</evidence>
<dbReference type="Proteomes" id="UP001151071">
    <property type="component" value="Unassembled WGS sequence"/>
</dbReference>
<dbReference type="InterPro" id="IPR027417">
    <property type="entry name" value="P-loop_NTPase"/>
</dbReference>
<evidence type="ECO:0000256" key="3">
    <source>
        <dbReference type="ARBA" id="ARBA00022475"/>
    </source>
</evidence>
<feature type="domain" description="ABC transporter" evidence="7">
    <location>
        <begin position="2"/>
        <end position="242"/>
    </location>
</feature>
<dbReference type="Gene3D" id="3.40.50.300">
    <property type="entry name" value="P-loop containing nucleotide triphosphate hydrolases"/>
    <property type="match status" value="1"/>
</dbReference>
<dbReference type="GO" id="GO:0005524">
    <property type="term" value="F:ATP binding"/>
    <property type="evidence" value="ECO:0007669"/>
    <property type="project" value="UniProtKB-KW"/>
</dbReference>
<dbReference type="EMBL" id="JAPYYP010000008">
    <property type="protein sequence ID" value="MDA5108559.1"/>
    <property type="molecule type" value="Genomic_DNA"/>
</dbReference>
<proteinExistence type="predicted"/>
<dbReference type="FunFam" id="3.40.50.300:FF:000020">
    <property type="entry name" value="Amino acid ABC transporter ATP-binding component"/>
    <property type="match status" value="1"/>
</dbReference>
<dbReference type="GO" id="GO:0016887">
    <property type="term" value="F:ATP hydrolysis activity"/>
    <property type="evidence" value="ECO:0007669"/>
    <property type="project" value="InterPro"/>
</dbReference>
<dbReference type="GO" id="GO:0005886">
    <property type="term" value="C:plasma membrane"/>
    <property type="evidence" value="ECO:0007669"/>
    <property type="project" value="UniProtKB-SubCell"/>
</dbReference>
<dbReference type="SUPFAM" id="SSF52540">
    <property type="entry name" value="P-loop containing nucleoside triphosphate hydrolases"/>
    <property type="match status" value="1"/>
</dbReference>
<keyword evidence="6" id="KW-0472">Membrane</keyword>
<dbReference type="SMART" id="SM00382">
    <property type="entry name" value="AAA"/>
    <property type="match status" value="1"/>
</dbReference>
<dbReference type="InterPro" id="IPR030679">
    <property type="entry name" value="ABC_ATPase_HisP-typ"/>
</dbReference>
<dbReference type="InterPro" id="IPR003439">
    <property type="entry name" value="ABC_transporter-like_ATP-bd"/>
</dbReference>
<evidence type="ECO:0000256" key="6">
    <source>
        <dbReference type="ARBA" id="ARBA00023136"/>
    </source>
</evidence>
<name>A0A9X3Z3D1_9BACL</name>
<dbReference type="Pfam" id="PF00005">
    <property type="entry name" value="ABC_tran"/>
    <property type="match status" value="1"/>
</dbReference>
<evidence type="ECO:0000256" key="4">
    <source>
        <dbReference type="ARBA" id="ARBA00022741"/>
    </source>
</evidence>
<dbReference type="InterPro" id="IPR017871">
    <property type="entry name" value="ABC_transporter-like_CS"/>
</dbReference>
<reference evidence="8" key="1">
    <citation type="submission" date="2022-12" db="EMBL/GenBank/DDBJ databases">
        <title>Draft genome sequence of the thermophilic strain Brevibacillus thermoruber HT42, isolated from Los Humeros, Puebla, Mexico, with biotechnological potential.</title>
        <authorList>
            <person name="Lara Sanchez J."/>
            <person name="Solis Palacios R."/>
            <person name="Bustos Baena A.S."/>
            <person name="Ruz Baez A.E."/>
            <person name="Espinosa Luna G."/>
            <person name="Oliart Ros R.M."/>
        </authorList>
    </citation>
    <scope>NUCLEOTIDE SEQUENCE</scope>
    <source>
        <strain evidence="8">HT42</strain>
    </source>
</reference>
<dbReference type="CDD" id="cd03262">
    <property type="entry name" value="ABC_HisP_GlnQ"/>
    <property type="match status" value="1"/>
</dbReference>
<comment type="subcellular location">
    <subcellularLocation>
        <location evidence="1">Cell membrane</location>
        <topology evidence="1">Peripheral membrane protein</topology>
    </subcellularLocation>
</comment>
<evidence type="ECO:0000313" key="8">
    <source>
        <dbReference type="EMBL" id="MDA5108559.1"/>
    </source>
</evidence>
<keyword evidence="2" id="KW-0813">Transport</keyword>
<evidence type="ECO:0000256" key="5">
    <source>
        <dbReference type="ARBA" id="ARBA00022840"/>
    </source>
</evidence>
<evidence type="ECO:0000256" key="2">
    <source>
        <dbReference type="ARBA" id="ARBA00022448"/>
    </source>
</evidence>
<keyword evidence="5 8" id="KW-0067">ATP-binding</keyword>
<protein>
    <submittedName>
        <fullName evidence="8">Amino acid ABC transporter ATP-binding protein</fullName>
    </submittedName>
</protein>
<dbReference type="PIRSF" id="PIRSF039085">
    <property type="entry name" value="ABC_ATPase_HisP"/>
    <property type="match status" value="1"/>
</dbReference>
<sequence length="264" mass="29501">MLTIRNLHKAYGHTVVLNGIDLDVHRGTTTIIIGPSGSGKSTLLNCMNLLEVPSEGSLQLGAYTFQFGPQQLLDAKTVRAFRQKTGMVFQGHHLFPHMSVLENVMEGLVIVRKQNKADARKKAEHLLEKVGLRRFVDKYPDQLSGGQQQRVGIARALALDPDILLYDEPTSALDPELVGEVLNVMKELAGEGMTQVVVTHEMHFAREVADQVIFLDQGRILERGTPAHVFAQSRSERVRQFLSRISHAWREDNAERRANAHSVI</sequence>
<evidence type="ECO:0000256" key="1">
    <source>
        <dbReference type="ARBA" id="ARBA00004202"/>
    </source>
</evidence>
<gene>
    <name evidence="8" type="ORF">O3V59_09315</name>
</gene>